<dbReference type="Proteomes" id="UP001595953">
    <property type="component" value="Unassembled WGS sequence"/>
</dbReference>
<accession>A0ABV9N4Q9</accession>
<protein>
    <submittedName>
        <fullName evidence="1">Lipocalin</fullName>
    </submittedName>
</protein>
<evidence type="ECO:0000313" key="1">
    <source>
        <dbReference type="EMBL" id="MFC4723051.1"/>
    </source>
</evidence>
<dbReference type="EMBL" id="JBHSGP010000014">
    <property type="protein sequence ID" value="MFC4723051.1"/>
    <property type="molecule type" value="Genomic_DNA"/>
</dbReference>
<dbReference type="PROSITE" id="PS51257">
    <property type="entry name" value="PROKAR_LIPOPROTEIN"/>
    <property type="match status" value="1"/>
</dbReference>
<dbReference type="InterPro" id="IPR011065">
    <property type="entry name" value="Kunitz_inhibitor_STI-like_sf"/>
</dbReference>
<dbReference type="RefSeq" id="WP_387964089.1">
    <property type="nucleotide sequence ID" value="NZ_JBHSGP010000014.1"/>
</dbReference>
<name>A0ABV9N4Q9_9FLAO</name>
<evidence type="ECO:0000313" key="2">
    <source>
        <dbReference type="Proteomes" id="UP001595953"/>
    </source>
</evidence>
<keyword evidence="2" id="KW-1185">Reference proteome</keyword>
<dbReference type="SUPFAM" id="SSF50386">
    <property type="entry name" value="STI-like"/>
    <property type="match status" value="1"/>
</dbReference>
<proteinExistence type="predicted"/>
<gene>
    <name evidence="1" type="ORF">ACFO5O_12015</name>
</gene>
<organism evidence="1 2">
    <name type="scientific">Geojedonia litorea</name>
    <dbReference type="NCBI Taxonomy" id="1268269"/>
    <lineage>
        <taxon>Bacteria</taxon>
        <taxon>Pseudomonadati</taxon>
        <taxon>Bacteroidota</taxon>
        <taxon>Flavobacteriia</taxon>
        <taxon>Flavobacteriales</taxon>
        <taxon>Flavobacteriaceae</taxon>
        <taxon>Geojedonia</taxon>
    </lineage>
</organism>
<comment type="caution">
    <text evidence="1">The sequence shown here is derived from an EMBL/GenBank/DDBJ whole genome shotgun (WGS) entry which is preliminary data.</text>
</comment>
<reference evidence="2" key="1">
    <citation type="journal article" date="2019" name="Int. J. Syst. Evol. Microbiol.">
        <title>The Global Catalogue of Microorganisms (GCM) 10K type strain sequencing project: providing services to taxonomists for standard genome sequencing and annotation.</title>
        <authorList>
            <consortium name="The Broad Institute Genomics Platform"/>
            <consortium name="The Broad Institute Genome Sequencing Center for Infectious Disease"/>
            <person name="Wu L."/>
            <person name="Ma J."/>
        </authorList>
    </citation>
    <scope>NUCLEOTIDE SEQUENCE [LARGE SCALE GENOMIC DNA]</scope>
    <source>
        <strain evidence="2">CCUG 63682</strain>
    </source>
</reference>
<sequence length="156" mass="17677">MKRVILLFLAIGLISCGSSKTVRTSEKILKGEWVLNTVTYSESGNYNVTLLNDVSKACFEGSTWQFVPNNNTGTYTINNTNCARGKRYFIFKINEIDEATGLYDFVLKPTDEKYKSDTNIGVRFSLSSLSDNYMQWQQTLTVDGKPFTISMNFSKQ</sequence>